<dbReference type="Proteomes" id="UP000700596">
    <property type="component" value="Unassembled WGS sequence"/>
</dbReference>
<proteinExistence type="predicted"/>
<protein>
    <recommendedName>
        <fullName evidence="5">Malate dehydrogenase</fullName>
    </recommendedName>
</protein>
<evidence type="ECO:0000256" key="2">
    <source>
        <dbReference type="SAM" id="SignalP"/>
    </source>
</evidence>
<name>A0A9P9DXM8_9PLEO</name>
<evidence type="ECO:0000256" key="1">
    <source>
        <dbReference type="SAM" id="MobiDB-lite"/>
    </source>
</evidence>
<comment type="caution">
    <text evidence="3">The sequence shown here is derived from an EMBL/GenBank/DDBJ whole genome shotgun (WGS) entry which is preliminary data.</text>
</comment>
<dbReference type="PANTHER" id="PTHR35567:SF1">
    <property type="entry name" value="CONSERVED FUNGAL PROTEIN (AFU_ORTHOLOGUE AFUA_1G14230)"/>
    <property type="match status" value="1"/>
</dbReference>
<organism evidence="3 4">
    <name type="scientific">Dendryphion nanum</name>
    <dbReference type="NCBI Taxonomy" id="256645"/>
    <lineage>
        <taxon>Eukaryota</taxon>
        <taxon>Fungi</taxon>
        <taxon>Dikarya</taxon>
        <taxon>Ascomycota</taxon>
        <taxon>Pezizomycotina</taxon>
        <taxon>Dothideomycetes</taxon>
        <taxon>Pleosporomycetidae</taxon>
        <taxon>Pleosporales</taxon>
        <taxon>Torulaceae</taxon>
        <taxon>Dendryphion</taxon>
    </lineage>
</organism>
<dbReference type="Pfam" id="PF11937">
    <property type="entry name" value="DUF3455"/>
    <property type="match status" value="1"/>
</dbReference>
<reference evidence="3" key="1">
    <citation type="journal article" date="2021" name="Nat. Commun.">
        <title>Genetic determinants of endophytism in the Arabidopsis root mycobiome.</title>
        <authorList>
            <person name="Mesny F."/>
            <person name="Miyauchi S."/>
            <person name="Thiergart T."/>
            <person name="Pickel B."/>
            <person name="Atanasova L."/>
            <person name="Karlsson M."/>
            <person name="Huettel B."/>
            <person name="Barry K.W."/>
            <person name="Haridas S."/>
            <person name="Chen C."/>
            <person name="Bauer D."/>
            <person name="Andreopoulos W."/>
            <person name="Pangilinan J."/>
            <person name="LaButti K."/>
            <person name="Riley R."/>
            <person name="Lipzen A."/>
            <person name="Clum A."/>
            <person name="Drula E."/>
            <person name="Henrissat B."/>
            <person name="Kohler A."/>
            <person name="Grigoriev I.V."/>
            <person name="Martin F.M."/>
            <person name="Hacquard S."/>
        </authorList>
    </citation>
    <scope>NUCLEOTIDE SEQUENCE</scope>
    <source>
        <strain evidence="3">MPI-CAGE-CH-0243</strain>
    </source>
</reference>
<evidence type="ECO:0008006" key="5">
    <source>
        <dbReference type="Google" id="ProtNLM"/>
    </source>
</evidence>
<dbReference type="InterPro" id="IPR021851">
    <property type="entry name" value="DUF3455"/>
</dbReference>
<accession>A0A9P9DXM8</accession>
<dbReference type="OrthoDB" id="1859733at2759"/>
<keyword evidence="2" id="KW-0732">Signal</keyword>
<dbReference type="PANTHER" id="PTHR35567">
    <property type="entry name" value="MALATE DEHYDROGENASE (AFU_ORTHOLOGUE AFUA_2G13800)"/>
    <property type="match status" value="1"/>
</dbReference>
<gene>
    <name evidence="3" type="ORF">B0J11DRAFT_268666</name>
</gene>
<feature type="signal peptide" evidence="2">
    <location>
        <begin position="1"/>
        <end position="20"/>
    </location>
</feature>
<evidence type="ECO:0000313" key="3">
    <source>
        <dbReference type="EMBL" id="KAH7128340.1"/>
    </source>
</evidence>
<sequence>MIFTNTISIILALAPAAIFAAPTRTFKAASVCNLDGLTIPIAPTALPAIGEGLHVAHIAVGWGTQNYTCANSTTKPVQVGALAHLYNVTCQTATTDSEIIHTNLDYFYKYIESNEGVRERTLSGLHDFTADGVPRFNLSTPEHNYGIVLAKKDAGSDAPKPTPTGSATTTGSSLPDIPWLKLKATGGDYKEVYRVETRGGSAPASCSETKIGTFEIPYFAVYYFVQ</sequence>
<evidence type="ECO:0000313" key="4">
    <source>
        <dbReference type="Proteomes" id="UP000700596"/>
    </source>
</evidence>
<feature type="compositionally biased region" description="Low complexity" evidence="1">
    <location>
        <begin position="163"/>
        <end position="173"/>
    </location>
</feature>
<dbReference type="AlphaFoldDB" id="A0A9P9DXM8"/>
<feature type="chain" id="PRO_5040436884" description="Malate dehydrogenase" evidence="2">
    <location>
        <begin position="21"/>
        <end position="226"/>
    </location>
</feature>
<feature type="region of interest" description="Disordered" evidence="1">
    <location>
        <begin position="152"/>
        <end position="173"/>
    </location>
</feature>
<dbReference type="EMBL" id="JAGMWT010000005">
    <property type="protein sequence ID" value="KAH7128340.1"/>
    <property type="molecule type" value="Genomic_DNA"/>
</dbReference>
<keyword evidence="4" id="KW-1185">Reference proteome</keyword>